<feature type="region of interest" description="Disordered" evidence="1">
    <location>
        <begin position="347"/>
        <end position="403"/>
    </location>
</feature>
<evidence type="ECO:0000313" key="2">
    <source>
        <dbReference type="EnsemblMetazoa" id="CLYHEMP017958.1"/>
    </source>
</evidence>
<protein>
    <submittedName>
        <fullName evidence="2">Uncharacterized protein</fullName>
    </submittedName>
</protein>
<dbReference type="EnsemblMetazoa" id="CLYHEMT017958.1">
    <property type="protein sequence ID" value="CLYHEMP017958.1"/>
    <property type="gene ID" value="CLYHEMG017958"/>
</dbReference>
<reference evidence="2" key="1">
    <citation type="submission" date="2021-01" db="UniProtKB">
        <authorList>
            <consortium name="EnsemblMetazoa"/>
        </authorList>
    </citation>
    <scope>IDENTIFICATION</scope>
</reference>
<dbReference type="AlphaFoldDB" id="A0A7M5X551"/>
<feature type="compositionally biased region" description="Basic residues" evidence="1">
    <location>
        <begin position="353"/>
        <end position="364"/>
    </location>
</feature>
<evidence type="ECO:0000256" key="1">
    <source>
        <dbReference type="SAM" id="MobiDB-lite"/>
    </source>
</evidence>
<organism evidence="2 3">
    <name type="scientific">Clytia hemisphaerica</name>
    <dbReference type="NCBI Taxonomy" id="252671"/>
    <lineage>
        <taxon>Eukaryota</taxon>
        <taxon>Metazoa</taxon>
        <taxon>Cnidaria</taxon>
        <taxon>Hydrozoa</taxon>
        <taxon>Hydroidolina</taxon>
        <taxon>Leptothecata</taxon>
        <taxon>Obeliida</taxon>
        <taxon>Clytiidae</taxon>
        <taxon>Clytia</taxon>
    </lineage>
</organism>
<feature type="compositionally biased region" description="Acidic residues" evidence="1">
    <location>
        <begin position="99"/>
        <end position="108"/>
    </location>
</feature>
<feature type="compositionally biased region" description="Basic and acidic residues" evidence="1">
    <location>
        <begin position="115"/>
        <end position="126"/>
    </location>
</feature>
<sequence>REKFVSSDEENEKYRSLEKENKKLKEAKSNFQNEIEDLRKEKKRLKEELREKECEKENVVKSMQSKIDQLTKELTEQKGKICQESSTTVTKEPAAAEYSYEDDFEEESIASSAGESEKEEPSHVEEIASISPPSAATSNKYDDDTFEDASIAESVKSDARFDGDEGEICEESVADIIESDDESQRSDLFFGDRNNKFGNISFGVPQVSSVEEVIVDAPVKTPVTQFEAPSARFEAPASRVKSPIARDEIMIEDVTTPVLRAESPPLMLAKTPSSLLFNQEKAMTPLNNVSSLNANKNVKAGKPSKATKVKTTGQINAADIFGNGKSKKSGKKKNLVGESISAADIFGSAPSLKPKKGKKNKKAPKASNNLSATDIFGAPPSAKLNRKQSKDMNRDINSILGDL</sequence>
<dbReference type="Proteomes" id="UP000594262">
    <property type="component" value="Unplaced"/>
</dbReference>
<keyword evidence="3" id="KW-1185">Reference proteome</keyword>
<feature type="compositionally biased region" description="Low complexity" evidence="1">
    <location>
        <begin position="127"/>
        <end position="136"/>
    </location>
</feature>
<name>A0A7M5X551_9CNID</name>
<feature type="region of interest" description="Disordered" evidence="1">
    <location>
        <begin position="76"/>
        <end position="166"/>
    </location>
</feature>
<accession>A0A7M5X551</accession>
<evidence type="ECO:0000313" key="3">
    <source>
        <dbReference type="Proteomes" id="UP000594262"/>
    </source>
</evidence>
<proteinExistence type="predicted"/>